<evidence type="ECO:0000256" key="2">
    <source>
        <dbReference type="ARBA" id="ARBA00022490"/>
    </source>
</evidence>
<dbReference type="GO" id="GO:0052693">
    <property type="term" value="F:epoxyqueuosine reductase activity"/>
    <property type="evidence" value="ECO:0007669"/>
    <property type="project" value="TreeGrafter"/>
</dbReference>
<dbReference type="PROSITE" id="PS51379">
    <property type="entry name" value="4FE4S_FER_2"/>
    <property type="match status" value="1"/>
</dbReference>
<sequence>MHRVKRNSPPVDTTDPAYLESLLQFARELGLDRVGVTDASPLSRARVAIDDRKARGLSDTMGFTYRNPSRSTDPNTAVEGARSIIVAARSYHSDQPDHPGGMVARVARYAQDDHYTPLRQALQKIALRLRADGYRAVVFADENNLVDREVAYRAGLGWFGKNANILLPGAGSFFSLGSIVTTAVLAPAAQPAPDGCGTCRACFDECPTQAIVADGVIDARRCLAWLVQKSGIFPREFRVALGDRLYGCDDCQTSCPPTVRLHSRHQARIAPVAGPGAFVDVIELLNSSNESLLEKFGSWYLAERDPRWLRRNALIILGNIAPVNNFAENNSVMSPVEQLLRRYLGDIDPMLRLHAVWAAVRLGRRDLVESLAVDADESVRDEYSQIESIPVRTVAS</sequence>
<organism evidence="7">
    <name type="scientific">freshwater metagenome</name>
    <dbReference type="NCBI Taxonomy" id="449393"/>
    <lineage>
        <taxon>unclassified sequences</taxon>
        <taxon>metagenomes</taxon>
        <taxon>ecological metagenomes</taxon>
    </lineage>
</organism>
<dbReference type="PANTHER" id="PTHR30002">
    <property type="entry name" value="EPOXYQUEUOSINE REDUCTASE"/>
    <property type="match status" value="1"/>
</dbReference>
<dbReference type="GO" id="GO:0051539">
    <property type="term" value="F:4 iron, 4 sulfur cluster binding"/>
    <property type="evidence" value="ECO:0007669"/>
    <property type="project" value="UniProtKB-KW"/>
</dbReference>
<keyword evidence="3" id="KW-0819">tRNA processing</keyword>
<evidence type="ECO:0000313" key="8">
    <source>
        <dbReference type="EMBL" id="CAB4813890.1"/>
    </source>
</evidence>
<dbReference type="SUPFAM" id="SSF48371">
    <property type="entry name" value="ARM repeat"/>
    <property type="match status" value="1"/>
</dbReference>
<dbReference type="InterPro" id="IPR017900">
    <property type="entry name" value="4Fe4S_Fe_S_CS"/>
</dbReference>
<evidence type="ECO:0000256" key="3">
    <source>
        <dbReference type="ARBA" id="ARBA00022694"/>
    </source>
</evidence>
<dbReference type="AlphaFoldDB" id="A0A6J6W1H0"/>
<evidence type="ECO:0000256" key="5">
    <source>
        <dbReference type="ARBA" id="ARBA00023002"/>
    </source>
</evidence>
<protein>
    <submittedName>
        <fullName evidence="7">Unannotated protein</fullName>
    </submittedName>
</protein>
<dbReference type="InterPro" id="IPR011989">
    <property type="entry name" value="ARM-like"/>
</dbReference>
<name>A0A6J6W1H0_9ZZZZ</name>
<evidence type="ECO:0000256" key="1">
    <source>
        <dbReference type="ARBA" id="ARBA00022485"/>
    </source>
</evidence>
<dbReference type="InterPro" id="IPR013542">
    <property type="entry name" value="QueG_DUF1730"/>
</dbReference>
<keyword evidence="1" id="KW-0408">Iron</keyword>
<dbReference type="EMBL" id="CAFAAL010000151">
    <property type="protein sequence ID" value="CAB4813890.1"/>
    <property type="molecule type" value="Genomic_DNA"/>
</dbReference>
<evidence type="ECO:0000256" key="4">
    <source>
        <dbReference type="ARBA" id="ARBA00022785"/>
    </source>
</evidence>
<dbReference type="InterPro" id="IPR004453">
    <property type="entry name" value="QueG"/>
</dbReference>
<keyword evidence="1" id="KW-0411">Iron-sulfur</keyword>
<keyword evidence="1" id="KW-0479">Metal-binding</keyword>
<proteinExistence type="predicted"/>
<keyword evidence="4" id="KW-0671">Queuosine biosynthesis</keyword>
<feature type="domain" description="4Fe-4S ferredoxin-type" evidence="6">
    <location>
        <begin position="187"/>
        <end position="216"/>
    </location>
</feature>
<dbReference type="GO" id="GO:0008616">
    <property type="term" value="P:tRNA queuosine(34) biosynthetic process"/>
    <property type="evidence" value="ECO:0007669"/>
    <property type="project" value="UniProtKB-KW"/>
</dbReference>
<evidence type="ECO:0000259" key="6">
    <source>
        <dbReference type="PROSITE" id="PS51379"/>
    </source>
</evidence>
<dbReference type="PROSITE" id="PS00198">
    <property type="entry name" value="4FE4S_FER_1"/>
    <property type="match status" value="1"/>
</dbReference>
<gene>
    <name evidence="7" type="ORF">UFOPK2880_01294</name>
    <name evidence="8" type="ORF">UFOPK3004_01415</name>
</gene>
<accession>A0A6J6W1H0</accession>
<dbReference type="Gene3D" id="3.30.70.20">
    <property type="match status" value="1"/>
</dbReference>
<dbReference type="NCBIfam" id="TIGR00276">
    <property type="entry name" value="tRNA epoxyqueuosine(34) reductase QueG"/>
    <property type="match status" value="1"/>
</dbReference>
<dbReference type="PANTHER" id="PTHR30002:SF4">
    <property type="entry name" value="EPOXYQUEUOSINE REDUCTASE"/>
    <property type="match status" value="1"/>
</dbReference>
<dbReference type="SUPFAM" id="SSF54862">
    <property type="entry name" value="4Fe-4S ferredoxins"/>
    <property type="match status" value="1"/>
</dbReference>
<reference evidence="7" key="1">
    <citation type="submission" date="2020-05" db="EMBL/GenBank/DDBJ databases">
        <authorList>
            <person name="Chiriac C."/>
            <person name="Salcher M."/>
            <person name="Ghai R."/>
            <person name="Kavagutti S V."/>
        </authorList>
    </citation>
    <scope>NUCLEOTIDE SEQUENCE</scope>
</reference>
<keyword evidence="2" id="KW-0963">Cytoplasm</keyword>
<evidence type="ECO:0000313" key="7">
    <source>
        <dbReference type="EMBL" id="CAB4778751.1"/>
    </source>
</evidence>
<dbReference type="EMBL" id="CAEZZP010000090">
    <property type="protein sequence ID" value="CAB4778751.1"/>
    <property type="molecule type" value="Genomic_DNA"/>
</dbReference>
<keyword evidence="5" id="KW-0560">Oxidoreductase</keyword>
<dbReference type="InterPro" id="IPR017896">
    <property type="entry name" value="4Fe4S_Fe-S-bd"/>
</dbReference>
<dbReference type="Gene3D" id="1.25.10.10">
    <property type="entry name" value="Leucine-rich Repeat Variant"/>
    <property type="match status" value="1"/>
</dbReference>
<dbReference type="InterPro" id="IPR016024">
    <property type="entry name" value="ARM-type_fold"/>
</dbReference>
<keyword evidence="1" id="KW-0004">4Fe-4S</keyword>
<dbReference type="Pfam" id="PF08331">
    <property type="entry name" value="QueG_DUF1730"/>
    <property type="match status" value="1"/>
</dbReference>
<dbReference type="Pfam" id="PF13484">
    <property type="entry name" value="Fer4_16"/>
    <property type="match status" value="1"/>
</dbReference>